<comment type="caution">
    <text evidence="1">The sequence shown here is derived from an EMBL/GenBank/DDBJ whole genome shotgun (WGS) entry which is preliminary data.</text>
</comment>
<gene>
    <name evidence="1" type="ORF">HBH25_22580</name>
</gene>
<sequence length="96" mass="10826">MTNLIEIQRNLEILIQQSDSIPATEIDIEIRSLRKTATKLDEVRNQLNATECAARTVLELLDTAENKHMTCSQFHCLLSPLHEQVLSAVGELDNLL</sequence>
<evidence type="ECO:0000313" key="2">
    <source>
        <dbReference type="Proteomes" id="UP000746535"/>
    </source>
</evidence>
<keyword evidence="2" id="KW-1185">Reference proteome</keyword>
<organism evidence="1 2">
    <name type="scientific">Pseudomonas quercus</name>
    <dbReference type="NCBI Taxonomy" id="2722792"/>
    <lineage>
        <taxon>Bacteria</taxon>
        <taxon>Pseudomonadati</taxon>
        <taxon>Pseudomonadota</taxon>
        <taxon>Gammaproteobacteria</taxon>
        <taxon>Pseudomonadales</taxon>
        <taxon>Pseudomonadaceae</taxon>
        <taxon>Pseudomonas</taxon>
    </lineage>
</organism>
<proteinExistence type="predicted"/>
<dbReference type="RefSeq" id="WP_168086183.1">
    <property type="nucleotide sequence ID" value="NZ_JAAVJI010000028.1"/>
</dbReference>
<protein>
    <submittedName>
        <fullName evidence="1">DUF1484 family protein</fullName>
    </submittedName>
</protein>
<accession>A0ABX0YJG3</accession>
<dbReference type="Proteomes" id="UP000746535">
    <property type="component" value="Unassembled WGS sequence"/>
</dbReference>
<dbReference type="EMBL" id="JAAVJI010000028">
    <property type="protein sequence ID" value="NJP03613.1"/>
    <property type="molecule type" value="Genomic_DNA"/>
</dbReference>
<reference evidence="1 2" key="1">
    <citation type="submission" date="2020-03" db="EMBL/GenBank/DDBJ databases">
        <authorList>
            <person name="Wang L."/>
            <person name="He N."/>
            <person name="Li Y."/>
            <person name="Fang Y."/>
            <person name="Zhang F."/>
        </authorList>
    </citation>
    <scope>NUCLEOTIDE SEQUENCE [LARGE SCALE GENOMIC DNA]</scope>
    <source>
        <strain evidence="2">hsmgli-8</strain>
    </source>
</reference>
<name>A0ABX0YJG3_9PSED</name>
<evidence type="ECO:0000313" key="1">
    <source>
        <dbReference type="EMBL" id="NJP03613.1"/>
    </source>
</evidence>